<dbReference type="RefSeq" id="WP_148298349.1">
    <property type="nucleotide sequence ID" value="NZ_JACIER010000014.1"/>
</dbReference>
<gene>
    <name evidence="2" type="ORF">GGR06_003182</name>
</gene>
<comment type="caution">
    <text evidence="2">The sequence shown here is derived from an EMBL/GenBank/DDBJ whole genome shotgun (WGS) entry which is preliminary data.</text>
</comment>
<sequence>MKNYLLLAVCLSFTLMLSPTELFAQQKVTRIGLTKAATLTTKGFIDKKSVFSTTALDSLLKTDDYVMLISSYEGCMPCEWLRTSDIFENYPITPYYTDFLLGDMNQAIPYTFFVTGFPTCFFFDKKGEIVAVTSGVANYGEKLDKIVKDKEPICEHEIEGISKELLLPFLNYSYKASSAYINKEMSDVYKYANKALEICPNFYNKYLLYQYYLNEKNLESANKYKKSALDDAGRLDQIIYKKLIKELTGETE</sequence>
<keyword evidence="1" id="KW-0732">Signal</keyword>
<keyword evidence="3" id="KW-1185">Reference proteome</keyword>
<dbReference type="EMBL" id="JACIER010000014">
    <property type="protein sequence ID" value="MBB4045370.1"/>
    <property type="molecule type" value="Genomic_DNA"/>
</dbReference>
<dbReference type="AlphaFoldDB" id="A0A840CZT6"/>
<dbReference type="Proteomes" id="UP000560658">
    <property type="component" value="Unassembled WGS sequence"/>
</dbReference>
<feature type="chain" id="PRO_5032710809" evidence="1">
    <location>
        <begin position="25"/>
        <end position="252"/>
    </location>
</feature>
<dbReference type="SUPFAM" id="SSF52833">
    <property type="entry name" value="Thioredoxin-like"/>
    <property type="match status" value="1"/>
</dbReference>
<dbReference type="Gene3D" id="3.40.30.10">
    <property type="entry name" value="Glutaredoxin"/>
    <property type="match status" value="1"/>
</dbReference>
<accession>A0A840CZT6</accession>
<dbReference type="InterPro" id="IPR036249">
    <property type="entry name" value="Thioredoxin-like_sf"/>
</dbReference>
<protein>
    <submittedName>
        <fullName evidence="2">Thioredoxin-related protein</fullName>
    </submittedName>
</protein>
<evidence type="ECO:0000313" key="3">
    <source>
        <dbReference type="Proteomes" id="UP000560658"/>
    </source>
</evidence>
<feature type="signal peptide" evidence="1">
    <location>
        <begin position="1"/>
        <end position="24"/>
    </location>
</feature>
<name>A0A840CZT6_9BACE</name>
<evidence type="ECO:0000256" key="1">
    <source>
        <dbReference type="SAM" id="SignalP"/>
    </source>
</evidence>
<proteinExistence type="predicted"/>
<organism evidence="2 3">
    <name type="scientific">Bacteroides reticulotermitis</name>
    <dbReference type="NCBI Taxonomy" id="1133319"/>
    <lineage>
        <taxon>Bacteria</taxon>
        <taxon>Pseudomonadati</taxon>
        <taxon>Bacteroidota</taxon>
        <taxon>Bacteroidia</taxon>
        <taxon>Bacteroidales</taxon>
        <taxon>Bacteroidaceae</taxon>
        <taxon>Bacteroides</taxon>
    </lineage>
</organism>
<reference evidence="2" key="1">
    <citation type="submission" date="2020-08" db="EMBL/GenBank/DDBJ databases">
        <title>Genomic Encyclopedia of Type Strains, Phase IV (KMG-IV): sequencing the most valuable type-strain genomes for metagenomic binning, comparative biology and taxonomic classification.</title>
        <authorList>
            <person name="Goeker M."/>
        </authorList>
    </citation>
    <scope>NUCLEOTIDE SEQUENCE [LARGE SCALE GENOMIC DNA]</scope>
    <source>
        <strain evidence="2">DSM 105720</strain>
    </source>
</reference>
<evidence type="ECO:0000313" key="2">
    <source>
        <dbReference type="EMBL" id="MBB4045370.1"/>
    </source>
</evidence>